<evidence type="ECO:0000256" key="8">
    <source>
        <dbReference type="ARBA" id="ARBA00023163"/>
    </source>
</evidence>
<dbReference type="Pfam" id="PF01422">
    <property type="entry name" value="zf-NF-X1"/>
    <property type="match status" value="6"/>
</dbReference>
<reference evidence="14 15" key="1">
    <citation type="journal article" date="2022" name="Nat. Plants">
        <title>Genomes of leafy and leafless Platanthera orchids illuminate the evolution of mycoheterotrophy.</title>
        <authorList>
            <person name="Li M.H."/>
            <person name="Liu K.W."/>
            <person name="Li Z."/>
            <person name="Lu H.C."/>
            <person name="Ye Q.L."/>
            <person name="Zhang D."/>
            <person name="Wang J.Y."/>
            <person name="Li Y.F."/>
            <person name="Zhong Z.M."/>
            <person name="Liu X."/>
            <person name="Yu X."/>
            <person name="Liu D.K."/>
            <person name="Tu X.D."/>
            <person name="Liu B."/>
            <person name="Hao Y."/>
            <person name="Liao X.Y."/>
            <person name="Jiang Y.T."/>
            <person name="Sun W.H."/>
            <person name="Chen J."/>
            <person name="Chen Y.Q."/>
            <person name="Ai Y."/>
            <person name="Zhai J.W."/>
            <person name="Wu S.S."/>
            <person name="Zhou Z."/>
            <person name="Hsiao Y.Y."/>
            <person name="Wu W.L."/>
            <person name="Chen Y.Y."/>
            <person name="Lin Y.F."/>
            <person name="Hsu J.L."/>
            <person name="Li C.Y."/>
            <person name="Wang Z.W."/>
            <person name="Zhao X."/>
            <person name="Zhong W.Y."/>
            <person name="Ma X.K."/>
            <person name="Ma L."/>
            <person name="Huang J."/>
            <person name="Chen G.Z."/>
            <person name="Huang M.Z."/>
            <person name="Huang L."/>
            <person name="Peng D.H."/>
            <person name="Luo Y.B."/>
            <person name="Zou S.Q."/>
            <person name="Chen S.P."/>
            <person name="Lan S."/>
            <person name="Tsai W.C."/>
            <person name="Van de Peer Y."/>
            <person name="Liu Z.J."/>
        </authorList>
    </citation>
    <scope>NUCLEOTIDE SEQUENCE [LARGE SCALE GENOMIC DNA]</scope>
    <source>
        <strain evidence="14">Lor288</strain>
    </source>
</reference>
<evidence type="ECO:0000259" key="13">
    <source>
        <dbReference type="PROSITE" id="PS50089"/>
    </source>
</evidence>
<dbReference type="PROSITE" id="PS01359">
    <property type="entry name" value="ZF_PHD_1"/>
    <property type="match status" value="1"/>
</dbReference>
<protein>
    <submittedName>
        <fullName evidence="14">NF-X1-type zinc finger protein NFXL1</fullName>
    </submittedName>
</protein>
<comment type="subcellular location">
    <subcellularLocation>
        <location evidence="1">Nucleus</location>
    </subcellularLocation>
</comment>
<keyword evidence="4" id="KW-0677">Repeat</keyword>
<dbReference type="SMART" id="SM00438">
    <property type="entry name" value="ZnF_NFX"/>
    <property type="match status" value="7"/>
</dbReference>
<evidence type="ECO:0000256" key="1">
    <source>
        <dbReference type="ARBA" id="ARBA00004123"/>
    </source>
</evidence>
<evidence type="ECO:0000256" key="2">
    <source>
        <dbReference type="ARBA" id="ARBA00007269"/>
    </source>
</evidence>
<evidence type="ECO:0000256" key="10">
    <source>
        <dbReference type="PROSITE-ProRule" id="PRU00175"/>
    </source>
</evidence>
<feature type="domain" description="RING-type" evidence="13">
    <location>
        <begin position="84"/>
        <end position="134"/>
    </location>
</feature>
<keyword evidence="9" id="KW-0539">Nucleus</keyword>
<dbReference type="Pfam" id="PF24435">
    <property type="entry name" value="RRM_NFXL1"/>
    <property type="match status" value="1"/>
</dbReference>
<evidence type="ECO:0000256" key="7">
    <source>
        <dbReference type="ARBA" id="ARBA00023015"/>
    </source>
</evidence>
<dbReference type="InterPro" id="IPR019787">
    <property type="entry name" value="Znf_PHD-finger"/>
</dbReference>
<evidence type="ECO:0000256" key="5">
    <source>
        <dbReference type="ARBA" id="ARBA00022771"/>
    </source>
</evidence>
<comment type="similarity">
    <text evidence="2">Belongs to the NFX1 family.</text>
</comment>
<dbReference type="InterPro" id="IPR001841">
    <property type="entry name" value="Znf_RING"/>
</dbReference>
<dbReference type="SUPFAM" id="SSF57903">
    <property type="entry name" value="FYVE/PHD zinc finger"/>
    <property type="match status" value="1"/>
</dbReference>
<keyword evidence="7" id="KW-0805">Transcription regulation</keyword>
<evidence type="ECO:0000313" key="15">
    <source>
        <dbReference type="Proteomes" id="UP001412067"/>
    </source>
</evidence>
<evidence type="ECO:0000256" key="11">
    <source>
        <dbReference type="SAM" id="MobiDB-lite"/>
    </source>
</evidence>
<dbReference type="PROSITE" id="PS50089">
    <property type="entry name" value="ZF_RING_2"/>
    <property type="match status" value="1"/>
</dbReference>
<gene>
    <name evidence="14" type="primary">NFXL1</name>
    <name evidence="14" type="ORF">KSP40_PGU017839</name>
</gene>
<proteinExistence type="inferred from homology"/>
<dbReference type="EMBL" id="JBBWWR010000012">
    <property type="protein sequence ID" value="KAK8958361.1"/>
    <property type="molecule type" value="Genomic_DNA"/>
</dbReference>
<comment type="caution">
    <text evidence="14">The sequence shown here is derived from an EMBL/GenBank/DDBJ whole genome shotgun (WGS) entry which is preliminary data.</text>
</comment>
<dbReference type="CDD" id="cd06008">
    <property type="entry name" value="NF-X1-zinc-finger"/>
    <property type="match status" value="5"/>
</dbReference>
<dbReference type="PANTHER" id="PTHR12360">
    <property type="entry name" value="NUCLEAR TRANSCRIPTION FACTOR, X-BOX BINDING 1 NFX1"/>
    <property type="match status" value="1"/>
</dbReference>
<keyword evidence="3" id="KW-0479">Metal-binding</keyword>
<accession>A0ABR2M2Q0</accession>
<keyword evidence="15" id="KW-1185">Reference proteome</keyword>
<keyword evidence="5 10" id="KW-0863">Zinc-finger</keyword>
<sequence length="820" mass="89779">MSSSPGQRRNTAGRNRPTPTVSSPTPKQEWIPRGSSKQIWVPRGSKSSGLPPTISPSVPHVILPDVPQTAQEMQDRLSRSAVKCIVCFDMVRRSAQIWSCSSCFSIFHLHCIRKWAHSHAAPISSGKWLCPACQTPQSTPARDLSYSCFCRRRRDPPYEDGLTPHSCGNPCGKSLGCPHICAVQCHPGPCPPCSAFISRRKCPCGKITVDWCCSSRGSPFTCGQPCNRLLHCHRHACERSCHTCTCGSCEKLLTSTCFCGKKTEAALCGDIPANVNFDDAESVVFSCNDVCGRRLLCGNHLCRKNCHPGLCGDCELLPGSIRACHCGKTMLIEERNSCLDPIPTCSQICGRRVSCKSHFCGKHCHEGDCPPCPVYVQQRCRCGWQLRFVECHQLFDRNFIFICERTCGQKKDCGRHRCSDRCCLLSKSDGKQLSGGEWDPHPCSLPCRKWLQCGSHTCQLLCHGGQCPPCLVSIPTEVTCACGKTSISPPVLCGTPAPSCPHPCLVPQSCGHVASHSCHFGDCPPCPFSANKDMKCNQLCQSTHCDSSPPDTLPTVNGRNALLEKKKKKLACDEEYYASTITLPRLNSLHFVKNLSMFNVFSNLSPQNDSNWFMTVDEILNFLVLRKAGTGSSYKRKEDNAAKKMEELWKLFIQAARPPPLILGLKYSVQMVASYSIDADIRALILRFGEDCVLVWSNDKNSMTFLSDPATATRLIDHSSTSPGAAVVVEALGMFAQVSPMIGNVLGATPWRVLVTPAVDLFGPDPSPLEVWRGNHENSFLASEPGRCYRLKAGSNAESGVGIGIADAKGVEETDKLEES</sequence>
<dbReference type="InterPro" id="IPR011011">
    <property type="entry name" value="Znf_FYVE_PHD"/>
</dbReference>
<evidence type="ECO:0000256" key="4">
    <source>
        <dbReference type="ARBA" id="ARBA00022737"/>
    </source>
</evidence>
<feature type="compositionally biased region" description="Polar residues" evidence="11">
    <location>
        <begin position="1"/>
        <end position="26"/>
    </location>
</feature>
<dbReference type="InterPro" id="IPR034078">
    <property type="entry name" value="NFX1_fam"/>
</dbReference>
<evidence type="ECO:0000256" key="6">
    <source>
        <dbReference type="ARBA" id="ARBA00022833"/>
    </source>
</evidence>
<feature type="region of interest" description="Disordered" evidence="11">
    <location>
        <begin position="1"/>
        <end position="57"/>
    </location>
</feature>
<dbReference type="InterPro" id="IPR056234">
    <property type="entry name" value="RRM_NFXL1"/>
</dbReference>
<name>A0ABR2M2Q0_9ASPA</name>
<organism evidence="14 15">
    <name type="scientific">Platanthera guangdongensis</name>
    <dbReference type="NCBI Taxonomy" id="2320717"/>
    <lineage>
        <taxon>Eukaryota</taxon>
        <taxon>Viridiplantae</taxon>
        <taxon>Streptophyta</taxon>
        <taxon>Embryophyta</taxon>
        <taxon>Tracheophyta</taxon>
        <taxon>Spermatophyta</taxon>
        <taxon>Magnoliopsida</taxon>
        <taxon>Liliopsida</taxon>
        <taxon>Asparagales</taxon>
        <taxon>Orchidaceae</taxon>
        <taxon>Orchidoideae</taxon>
        <taxon>Orchideae</taxon>
        <taxon>Orchidinae</taxon>
        <taxon>Platanthera</taxon>
    </lineage>
</organism>
<dbReference type="InterPro" id="IPR000967">
    <property type="entry name" value="Znf_NFX1"/>
</dbReference>
<dbReference type="Proteomes" id="UP001412067">
    <property type="component" value="Unassembled WGS sequence"/>
</dbReference>
<evidence type="ECO:0000256" key="3">
    <source>
        <dbReference type="ARBA" id="ARBA00022723"/>
    </source>
</evidence>
<evidence type="ECO:0000256" key="9">
    <source>
        <dbReference type="ARBA" id="ARBA00023242"/>
    </source>
</evidence>
<evidence type="ECO:0000313" key="14">
    <source>
        <dbReference type="EMBL" id="KAK8958361.1"/>
    </source>
</evidence>
<dbReference type="InterPro" id="IPR019786">
    <property type="entry name" value="Zinc_finger_PHD-type_CS"/>
</dbReference>
<keyword evidence="8" id="KW-0804">Transcription</keyword>
<dbReference type="PROSITE" id="PS50016">
    <property type="entry name" value="ZF_PHD_2"/>
    <property type="match status" value="1"/>
</dbReference>
<dbReference type="PANTHER" id="PTHR12360:SF12">
    <property type="entry name" value="TRANSCRIPTIONAL REPRESSOR NF-X1"/>
    <property type="match status" value="1"/>
</dbReference>
<evidence type="ECO:0000259" key="12">
    <source>
        <dbReference type="PROSITE" id="PS50016"/>
    </source>
</evidence>
<feature type="domain" description="PHD-type" evidence="12">
    <location>
        <begin position="81"/>
        <end position="136"/>
    </location>
</feature>
<keyword evidence="6" id="KW-0862">Zinc</keyword>